<dbReference type="Proteomes" id="UP000182229">
    <property type="component" value="Unassembled WGS sequence"/>
</dbReference>
<sequence>MIVEFCDVLIVEVAPHYVRFTHEPCECIRRLAVQILEGGEPVVAHILDEVDLTEAPLTKHLNW</sequence>
<reference evidence="1 2" key="2">
    <citation type="submission" date="2016-12" db="EMBL/GenBank/DDBJ databases">
        <title>Draft Genome Sequence of Cystobacter ferrugineus Strain Cbfe23.</title>
        <authorList>
            <person name="Akbar S."/>
            <person name="Dowd S.E."/>
            <person name="Stevens D.C."/>
        </authorList>
    </citation>
    <scope>NUCLEOTIDE SEQUENCE [LARGE SCALE GENOMIC DNA]</scope>
    <source>
        <strain evidence="1 2">Cbfe23</strain>
    </source>
</reference>
<proteinExistence type="predicted"/>
<evidence type="ECO:0000313" key="1">
    <source>
        <dbReference type="EMBL" id="OJH38861.1"/>
    </source>
</evidence>
<dbReference type="AlphaFoldDB" id="A0A1L9B9E6"/>
<organism evidence="1 2">
    <name type="scientific">Cystobacter ferrugineus</name>
    <dbReference type="NCBI Taxonomy" id="83449"/>
    <lineage>
        <taxon>Bacteria</taxon>
        <taxon>Pseudomonadati</taxon>
        <taxon>Myxococcota</taxon>
        <taxon>Myxococcia</taxon>
        <taxon>Myxococcales</taxon>
        <taxon>Cystobacterineae</taxon>
        <taxon>Archangiaceae</taxon>
        <taxon>Cystobacter</taxon>
    </lineage>
</organism>
<evidence type="ECO:0000313" key="2">
    <source>
        <dbReference type="Proteomes" id="UP000182229"/>
    </source>
</evidence>
<accession>A0A1L9B9E6</accession>
<comment type="caution">
    <text evidence="1">The sequence shown here is derived from an EMBL/GenBank/DDBJ whole genome shotgun (WGS) entry which is preliminary data.</text>
</comment>
<dbReference type="EMBL" id="MPIN01000005">
    <property type="protein sequence ID" value="OJH38861.1"/>
    <property type="molecule type" value="Genomic_DNA"/>
</dbReference>
<gene>
    <name evidence="1" type="ORF">BON30_21815</name>
</gene>
<keyword evidence="2" id="KW-1185">Reference proteome</keyword>
<reference evidence="2" key="1">
    <citation type="submission" date="2016-11" db="EMBL/GenBank/DDBJ databases">
        <authorList>
            <person name="Shukria A."/>
            <person name="Stevens D.C."/>
        </authorList>
    </citation>
    <scope>NUCLEOTIDE SEQUENCE [LARGE SCALE GENOMIC DNA]</scope>
    <source>
        <strain evidence="2">Cbfe23</strain>
    </source>
</reference>
<name>A0A1L9B9E6_9BACT</name>
<protein>
    <submittedName>
        <fullName evidence="1">Uncharacterized protein</fullName>
    </submittedName>
</protein>